<evidence type="ECO:0000256" key="2">
    <source>
        <dbReference type="ARBA" id="ARBA00023002"/>
    </source>
</evidence>
<evidence type="ECO:0000313" key="5">
    <source>
        <dbReference type="Proteomes" id="UP000635726"/>
    </source>
</evidence>
<comment type="similarity">
    <text evidence="1">Belongs to the short-chain dehydrogenases/reductases (SDR) family.</text>
</comment>
<evidence type="ECO:0000256" key="1">
    <source>
        <dbReference type="ARBA" id="ARBA00006484"/>
    </source>
</evidence>
<keyword evidence="5" id="KW-1185">Reference proteome</keyword>
<dbReference type="Pfam" id="PF00106">
    <property type="entry name" value="adh_short"/>
    <property type="match status" value="1"/>
</dbReference>
<comment type="caution">
    <text evidence="4">The sequence shown here is derived from an EMBL/GenBank/DDBJ whole genome shotgun (WGS) entry which is preliminary data.</text>
</comment>
<evidence type="ECO:0000256" key="3">
    <source>
        <dbReference type="ARBA" id="ARBA00071493"/>
    </source>
</evidence>
<sequence>MTVTSPFTRDATAADVIAGHDLQGRTAVITGGASGIGLETTRALVSAGARVIVAVRDPARAATALQGVDARPGQLEVVELDLASLEQVRASAANILERANRIHLLINNAGTMATPYGHTADGFETQFGTNHLGHFLLTALLMPALLAAAPARVVALSSIGHRRSDVHLDDLSYAQRPYDKWDAYGQSKTANALFAVGLTRRYSARGVTANAVHPGGILTNLQRFLPREEQIAMGWMDEQGNVNPGFKSPQQGAATSVWAAVGPELEGIGGLYLEDVREALPYDPATPFTGYMPYARDPERADALWSASERLVGLAD</sequence>
<dbReference type="FunFam" id="3.40.50.720:FF:000594">
    <property type="entry name" value="Short-chain oxidoreductase"/>
    <property type="match status" value="1"/>
</dbReference>
<dbReference type="Proteomes" id="UP000635726">
    <property type="component" value="Unassembled WGS sequence"/>
</dbReference>
<dbReference type="RefSeq" id="WP_188960497.1">
    <property type="nucleotide sequence ID" value="NZ_BMOE01000001.1"/>
</dbReference>
<gene>
    <name evidence="4" type="ORF">GCM10008939_03470</name>
</gene>
<dbReference type="PRINTS" id="PR00081">
    <property type="entry name" value="GDHRDH"/>
</dbReference>
<reference evidence="4" key="1">
    <citation type="journal article" date="2014" name="Int. J. Syst. Evol. Microbiol.">
        <title>Complete genome sequence of Corynebacterium casei LMG S-19264T (=DSM 44701T), isolated from a smear-ripened cheese.</title>
        <authorList>
            <consortium name="US DOE Joint Genome Institute (JGI-PGF)"/>
            <person name="Walter F."/>
            <person name="Albersmeier A."/>
            <person name="Kalinowski J."/>
            <person name="Ruckert C."/>
        </authorList>
    </citation>
    <scope>NUCLEOTIDE SEQUENCE</scope>
    <source>
        <strain evidence="4">JCM 14371</strain>
    </source>
</reference>
<dbReference type="GO" id="GO:0016491">
    <property type="term" value="F:oxidoreductase activity"/>
    <property type="evidence" value="ECO:0007669"/>
    <property type="project" value="UniProtKB-KW"/>
</dbReference>
<dbReference type="PANTHER" id="PTHR24320:SF272">
    <property type="entry name" value="NAD(P)-BINDING ROSSMANN-FOLD SUPERFAMILY PROTEIN"/>
    <property type="match status" value="1"/>
</dbReference>
<dbReference type="PANTHER" id="PTHR24320">
    <property type="entry name" value="RETINOL DEHYDROGENASE"/>
    <property type="match status" value="1"/>
</dbReference>
<dbReference type="NCBIfam" id="NF004845">
    <property type="entry name" value="PRK06196.1"/>
    <property type="match status" value="1"/>
</dbReference>
<protein>
    <recommendedName>
        <fullName evidence="3">Probable oxidoreductase</fullName>
    </recommendedName>
</protein>
<name>A0A917UJX5_9DEIO</name>
<dbReference type="InterPro" id="IPR036291">
    <property type="entry name" value="NAD(P)-bd_dom_sf"/>
</dbReference>
<keyword evidence="2" id="KW-0560">Oxidoreductase</keyword>
<proteinExistence type="inferred from homology"/>
<organism evidence="4 5">
    <name type="scientific">Deinococcus aquiradiocola</name>
    <dbReference type="NCBI Taxonomy" id="393059"/>
    <lineage>
        <taxon>Bacteria</taxon>
        <taxon>Thermotogati</taxon>
        <taxon>Deinococcota</taxon>
        <taxon>Deinococci</taxon>
        <taxon>Deinococcales</taxon>
        <taxon>Deinococcaceae</taxon>
        <taxon>Deinococcus</taxon>
    </lineage>
</organism>
<dbReference type="EMBL" id="BMOE01000001">
    <property type="protein sequence ID" value="GGJ62931.1"/>
    <property type="molecule type" value="Genomic_DNA"/>
</dbReference>
<reference evidence="4" key="2">
    <citation type="submission" date="2020-09" db="EMBL/GenBank/DDBJ databases">
        <authorList>
            <person name="Sun Q."/>
            <person name="Ohkuma M."/>
        </authorList>
    </citation>
    <scope>NUCLEOTIDE SEQUENCE</scope>
    <source>
        <strain evidence="4">JCM 14371</strain>
    </source>
</reference>
<dbReference type="SUPFAM" id="SSF51735">
    <property type="entry name" value="NAD(P)-binding Rossmann-fold domains"/>
    <property type="match status" value="1"/>
</dbReference>
<dbReference type="InterPro" id="IPR002347">
    <property type="entry name" value="SDR_fam"/>
</dbReference>
<dbReference type="AlphaFoldDB" id="A0A917UJX5"/>
<evidence type="ECO:0000313" key="4">
    <source>
        <dbReference type="EMBL" id="GGJ62931.1"/>
    </source>
</evidence>
<dbReference type="Gene3D" id="3.40.50.720">
    <property type="entry name" value="NAD(P)-binding Rossmann-like Domain"/>
    <property type="match status" value="1"/>
</dbReference>
<accession>A0A917UJX5</accession>